<reference evidence="3 4" key="1">
    <citation type="submission" date="2020-10" db="EMBL/GenBank/DDBJ databases">
        <title>complete genome sequencing of Lysobacter sp. H21R20.</title>
        <authorList>
            <person name="Bae J.-W."/>
            <person name="Lee S.-Y."/>
        </authorList>
    </citation>
    <scope>NUCLEOTIDE SEQUENCE [LARGE SCALE GENOMIC DNA]</scope>
    <source>
        <strain evidence="3 4">H21R20</strain>
    </source>
</reference>
<feature type="domain" description="HD-GYP" evidence="2">
    <location>
        <begin position="134"/>
        <end position="330"/>
    </location>
</feature>
<sequence length="404" mass="43321">MRPVAASDVELGSPLAWSVYDRDRKLLFVEGMVLASQEQLDVVLERGMVVPDTDANAGVLIDGYEHPAGDGTDPDAADAEPDDALADDAPPEPPVFREMQLLRHELALVHQHLLLGSGEDLGDQLLAIAERLRALVARDADAALAAMQLEVTDDCHVARQLHAATLCELLVRSRDWDEQESLSVIAAALSYDVALGPVAGAMNKQQSGLSAEQQAVVTGHPQASVELLQLAGVADPVWLVAILQHHERIDGSGYPNRLSGDAISRAARKLAIVDIYSAMVRPRAYREAVHARHALRSLFLERGKAVDETLASLLVREIGVFPPGTPVRLANGEVGVVLRRGRGASHPVVARLINANGTLAALAAQRDTAMQAYAITETVPPRKYAALVASASELWCSDRAVLRP</sequence>
<dbReference type="InterPro" id="IPR037522">
    <property type="entry name" value="HD_GYP_dom"/>
</dbReference>
<dbReference type="Gene3D" id="1.10.3210.10">
    <property type="entry name" value="Hypothetical protein af1432"/>
    <property type="match status" value="1"/>
</dbReference>
<dbReference type="Pfam" id="PF13487">
    <property type="entry name" value="HD_5"/>
    <property type="match status" value="1"/>
</dbReference>
<dbReference type="PANTHER" id="PTHR43155:SF2">
    <property type="entry name" value="CYCLIC DI-GMP PHOSPHODIESTERASE PA4108"/>
    <property type="match status" value="1"/>
</dbReference>
<dbReference type="PANTHER" id="PTHR43155">
    <property type="entry name" value="CYCLIC DI-GMP PHOSPHODIESTERASE PA4108-RELATED"/>
    <property type="match status" value="1"/>
</dbReference>
<evidence type="ECO:0000259" key="2">
    <source>
        <dbReference type="PROSITE" id="PS51832"/>
    </source>
</evidence>
<dbReference type="InterPro" id="IPR003607">
    <property type="entry name" value="HD/PDEase_dom"/>
</dbReference>
<gene>
    <name evidence="3" type="ORF">INQ41_01420</name>
</gene>
<feature type="region of interest" description="Disordered" evidence="1">
    <location>
        <begin position="60"/>
        <end position="93"/>
    </location>
</feature>
<name>A0A7S6UGB0_9GAMM</name>
<protein>
    <submittedName>
        <fullName evidence="3">HD domain-containing protein</fullName>
    </submittedName>
</protein>
<dbReference type="CDD" id="cd00077">
    <property type="entry name" value="HDc"/>
    <property type="match status" value="1"/>
</dbReference>
<proteinExistence type="predicted"/>
<dbReference type="GO" id="GO:0008081">
    <property type="term" value="F:phosphoric diester hydrolase activity"/>
    <property type="evidence" value="ECO:0007669"/>
    <property type="project" value="UniProtKB-ARBA"/>
</dbReference>
<dbReference type="EMBL" id="CP063656">
    <property type="protein sequence ID" value="QOW19766.1"/>
    <property type="molecule type" value="Genomic_DNA"/>
</dbReference>
<dbReference type="PROSITE" id="PS51832">
    <property type="entry name" value="HD_GYP"/>
    <property type="match status" value="1"/>
</dbReference>
<dbReference type="AlphaFoldDB" id="A0A7S6UGB0"/>
<dbReference type="SUPFAM" id="SSF109604">
    <property type="entry name" value="HD-domain/PDEase-like"/>
    <property type="match status" value="1"/>
</dbReference>
<evidence type="ECO:0000313" key="3">
    <source>
        <dbReference type="EMBL" id="QOW19766.1"/>
    </source>
</evidence>
<dbReference type="RefSeq" id="WP_193985588.1">
    <property type="nucleotide sequence ID" value="NZ_CP063656.1"/>
</dbReference>
<evidence type="ECO:0000313" key="4">
    <source>
        <dbReference type="Proteomes" id="UP000594059"/>
    </source>
</evidence>
<dbReference type="Proteomes" id="UP000594059">
    <property type="component" value="Chromosome"/>
</dbReference>
<organism evidence="3 4">
    <name type="scientific">Novilysobacter ciconiae</name>
    <dbReference type="NCBI Taxonomy" id="2781022"/>
    <lineage>
        <taxon>Bacteria</taxon>
        <taxon>Pseudomonadati</taxon>
        <taxon>Pseudomonadota</taxon>
        <taxon>Gammaproteobacteria</taxon>
        <taxon>Lysobacterales</taxon>
        <taxon>Lysobacteraceae</taxon>
        <taxon>Novilysobacter</taxon>
    </lineage>
</organism>
<keyword evidence="4" id="KW-1185">Reference proteome</keyword>
<evidence type="ECO:0000256" key="1">
    <source>
        <dbReference type="SAM" id="MobiDB-lite"/>
    </source>
</evidence>
<dbReference type="KEGG" id="lcic:INQ41_01420"/>
<accession>A0A7S6UGB0</accession>
<feature type="compositionally biased region" description="Acidic residues" evidence="1">
    <location>
        <begin position="72"/>
        <end position="90"/>
    </location>
</feature>